<reference evidence="1 2" key="1">
    <citation type="submission" date="2020-04" db="EMBL/GenBank/DDBJ databases">
        <authorList>
            <person name="De Canck E."/>
        </authorList>
    </citation>
    <scope>NUCLEOTIDE SEQUENCE [LARGE SCALE GENOMIC DNA]</scope>
    <source>
        <strain evidence="1 2">LMG 24238</strain>
    </source>
</reference>
<dbReference type="RefSeq" id="WP_175048944.1">
    <property type="nucleotide sequence ID" value="NZ_CADIKC010000001.1"/>
</dbReference>
<evidence type="ECO:0000313" key="2">
    <source>
        <dbReference type="Proteomes" id="UP000494255"/>
    </source>
</evidence>
<keyword evidence="2" id="KW-1185">Reference proteome</keyword>
<evidence type="ECO:0000313" key="1">
    <source>
        <dbReference type="EMBL" id="CAB3644288.1"/>
    </source>
</evidence>
<organism evidence="1 2">
    <name type="scientific">Paraburkholderia sediminicola</name>
    <dbReference type="NCBI Taxonomy" id="458836"/>
    <lineage>
        <taxon>Bacteria</taxon>
        <taxon>Pseudomonadati</taxon>
        <taxon>Pseudomonadota</taxon>
        <taxon>Betaproteobacteria</taxon>
        <taxon>Burkholderiales</taxon>
        <taxon>Burkholderiaceae</taxon>
        <taxon>Paraburkholderia</taxon>
    </lineage>
</organism>
<sequence>MKWISILRQGYIDVASVRYGLSHLLASAFTLAIPASAKFPAATATVHVEYTSHCVSFGPVPGERLDFDTLGNARKILDHRHVARAFCFDRHHWSLRLPAIVAQLSERHCYFTGHSNWLVIEDITHHGEPVEYEVFFRLRRAGASALRLVIESAYIRDISKGKAGIPRNRRSIVRFRVMAAKILRGEAIRDPNLSQV</sequence>
<gene>
    <name evidence="1" type="ORF">LMG24238_00572</name>
</gene>
<name>A0A6J5AF16_9BURK</name>
<dbReference type="GeneID" id="97039234"/>
<accession>A0A6J5AF16</accession>
<dbReference type="Proteomes" id="UP000494255">
    <property type="component" value="Unassembled WGS sequence"/>
</dbReference>
<proteinExistence type="predicted"/>
<dbReference type="AlphaFoldDB" id="A0A6J5AF16"/>
<protein>
    <submittedName>
        <fullName evidence="1">Uncharacterized protein</fullName>
    </submittedName>
</protein>
<dbReference type="EMBL" id="CADIKC010000001">
    <property type="protein sequence ID" value="CAB3644288.1"/>
    <property type="molecule type" value="Genomic_DNA"/>
</dbReference>